<organism evidence="2 3">
    <name type="scientific">Vibrio nigripulchritudo SOn1</name>
    <dbReference type="NCBI Taxonomy" id="1238450"/>
    <lineage>
        <taxon>Bacteria</taxon>
        <taxon>Pseudomonadati</taxon>
        <taxon>Pseudomonadota</taxon>
        <taxon>Gammaproteobacteria</taxon>
        <taxon>Vibrionales</taxon>
        <taxon>Vibrionaceae</taxon>
        <taxon>Vibrio</taxon>
    </lineage>
</organism>
<evidence type="ECO:0000259" key="1">
    <source>
        <dbReference type="Pfam" id="PF15919"/>
    </source>
</evidence>
<reference evidence="2 3" key="1">
    <citation type="journal article" date="2013" name="ISME J.">
        <title>Comparative genomics of pathogenic lineages of Vibrio nigripulchritudo identifies virulence-associated traits.</title>
        <authorList>
            <person name="Goudenege D."/>
            <person name="Labreuche Y."/>
            <person name="Krin E."/>
            <person name="Ansquer D."/>
            <person name="Mangenot S."/>
            <person name="Calteau A."/>
            <person name="Medigue C."/>
            <person name="Mazel D."/>
            <person name="Polz M.F."/>
            <person name="Le Roux F."/>
        </authorList>
    </citation>
    <scope>NUCLEOTIDE SEQUENCE [LARGE SCALE GENOMIC DNA]</scope>
    <source>
        <strain evidence="2 3">SOn1</strain>
    </source>
</reference>
<feature type="domain" description="HicB-like antitoxin of toxin-antitoxin system" evidence="1">
    <location>
        <begin position="3"/>
        <end position="128"/>
    </location>
</feature>
<gene>
    <name evidence="2" type="ORF">VIBNISOn1_p0122</name>
</gene>
<name>A0AAV2VZT0_9VIBR</name>
<evidence type="ECO:0000313" key="2">
    <source>
        <dbReference type="EMBL" id="CCO50285.1"/>
    </source>
</evidence>
<dbReference type="InterPro" id="IPR035069">
    <property type="entry name" value="TTHA1013/TTHA0281-like"/>
</dbReference>
<protein>
    <recommendedName>
        <fullName evidence="1">HicB-like antitoxin of toxin-antitoxin system domain-containing protein</fullName>
    </recommendedName>
</protein>
<dbReference type="InterPro" id="IPR051404">
    <property type="entry name" value="TA_system_antitoxin"/>
</dbReference>
<dbReference type="Gene3D" id="3.30.160.250">
    <property type="match status" value="1"/>
</dbReference>
<dbReference type="Pfam" id="PF15919">
    <property type="entry name" value="HicB_lk_antitox"/>
    <property type="match status" value="1"/>
</dbReference>
<dbReference type="PANTHER" id="PTHR34504:SF2">
    <property type="entry name" value="UPF0150 PROTEIN SSL0259"/>
    <property type="match status" value="1"/>
</dbReference>
<dbReference type="EMBL" id="CAOF01000200">
    <property type="protein sequence ID" value="CCO50285.1"/>
    <property type="molecule type" value="Genomic_DNA"/>
</dbReference>
<dbReference type="RefSeq" id="WP_022614154.1">
    <property type="nucleotide sequence ID" value="NZ_LK391966.1"/>
</dbReference>
<accession>A0AAV2VZT0</accession>
<dbReference type="AlphaFoldDB" id="A0AAV2VZT0"/>
<proteinExistence type="predicted"/>
<dbReference type="Proteomes" id="UP000018211">
    <property type="component" value="Unassembled WGS sequence"/>
</dbReference>
<evidence type="ECO:0000313" key="3">
    <source>
        <dbReference type="Proteomes" id="UP000018211"/>
    </source>
</evidence>
<dbReference type="InterPro" id="IPR031807">
    <property type="entry name" value="HicB-like"/>
</dbReference>
<sequence length="137" mass="15269">MLYSIAIETGDTEHAYGVVFPDIPGCFSAGDTLEEALGNAKEAVEFYLEDLAERGKLPPQANELSAWQKDEEYQGWAWAVVDVDIEPFLGKAGKVNVTLPNLITKKIDDLVKVHSEYKSRSHFLQVAATHEFERLAD</sequence>
<dbReference type="PANTHER" id="PTHR34504">
    <property type="entry name" value="ANTITOXIN HICB"/>
    <property type="match status" value="1"/>
</dbReference>
<comment type="caution">
    <text evidence="2">The sequence shown here is derived from an EMBL/GenBank/DDBJ whole genome shotgun (WGS) entry which is preliminary data.</text>
</comment>
<dbReference type="SUPFAM" id="SSF143100">
    <property type="entry name" value="TTHA1013/TTHA0281-like"/>
    <property type="match status" value="1"/>
</dbReference>